<dbReference type="PROSITE" id="PS50103">
    <property type="entry name" value="ZF_C3H1"/>
    <property type="match status" value="1"/>
</dbReference>
<reference evidence="5" key="1">
    <citation type="journal article" date="2023" name="Mol. Phylogenet. Evol.">
        <title>Genome-scale phylogeny and comparative genomics of the fungal order Sordariales.</title>
        <authorList>
            <person name="Hensen N."/>
            <person name="Bonometti L."/>
            <person name="Westerberg I."/>
            <person name="Brannstrom I.O."/>
            <person name="Guillou S."/>
            <person name="Cros-Aarteil S."/>
            <person name="Calhoun S."/>
            <person name="Haridas S."/>
            <person name="Kuo A."/>
            <person name="Mondo S."/>
            <person name="Pangilinan J."/>
            <person name="Riley R."/>
            <person name="LaButti K."/>
            <person name="Andreopoulos B."/>
            <person name="Lipzen A."/>
            <person name="Chen C."/>
            <person name="Yan M."/>
            <person name="Daum C."/>
            <person name="Ng V."/>
            <person name="Clum A."/>
            <person name="Steindorff A."/>
            <person name="Ohm R.A."/>
            <person name="Martin F."/>
            <person name="Silar P."/>
            <person name="Natvig D.O."/>
            <person name="Lalanne C."/>
            <person name="Gautier V."/>
            <person name="Ament-Velasquez S.L."/>
            <person name="Kruys A."/>
            <person name="Hutchinson M.I."/>
            <person name="Powell A.J."/>
            <person name="Barry K."/>
            <person name="Miller A.N."/>
            <person name="Grigoriev I.V."/>
            <person name="Debuchy R."/>
            <person name="Gladieux P."/>
            <person name="Hiltunen Thoren M."/>
            <person name="Johannesson H."/>
        </authorList>
    </citation>
    <scope>NUCLEOTIDE SEQUENCE</scope>
    <source>
        <strain evidence="5">FGSC 1904</strain>
    </source>
</reference>
<dbReference type="EMBL" id="JAUTDP010000011">
    <property type="protein sequence ID" value="KAK3392329.1"/>
    <property type="molecule type" value="Genomic_DNA"/>
</dbReference>
<keyword evidence="1" id="KW-0479">Metal-binding</keyword>
<dbReference type="GO" id="GO:0008270">
    <property type="term" value="F:zinc ion binding"/>
    <property type="evidence" value="ECO:0007669"/>
    <property type="project" value="UniProtKB-KW"/>
</dbReference>
<dbReference type="Pfam" id="PF25540">
    <property type="entry name" value="DUF7923"/>
    <property type="match status" value="1"/>
</dbReference>
<proteinExistence type="predicted"/>
<evidence type="ECO:0000256" key="3">
    <source>
        <dbReference type="SAM" id="MobiDB-lite"/>
    </source>
</evidence>
<sequence length="495" mass="54540">MTASEGDLMAFYQRFQTLTLYNDNSGRLIQDLLVYSKNIEDSLRAENQSLREQLQDAQLDLQDATRSRRELQQKVANTEQQVANAESRNRDLAQDNHHLKNSNPFMVVLIDGDCCLFKEALIRQGVEGGKKAAYALRTAILEQCGDFAGNVEVIAKVYANLSGLAKAMRRNGCLEAEETLKEFTIGFTQGKATFDFVDVGHGKERADNKIKETAKWNLRNYNCKQLLLGISHDAGYAPFLDELFQDESKKRRVTVIEGIPTVRELVSTGVNIMNLNDEIFRSEKLVDRGALRANTSPVTATAPSNTPTTTSNGNIPTPASSTTSTPANATANYAAAIGVQGGASPPPKITLPIQVKPVKARATATPKQPAWNPGPRGLDPPIKVSAAALESIKKRKDNNKLCNNHYLRGPCSKGEACCFEHKYKPTKDEIDAIAFLARLNPCTSGQDCDVDDCIYGHHCPSVKDGTCVHPYCKFEDEDHPPGTKYRSSKTYDYFS</sequence>
<evidence type="ECO:0000313" key="6">
    <source>
        <dbReference type="Proteomes" id="UP001281003"/>
    </source>
</evidence>
<feature type="region of interest" description="Disordered" evidence="3">
    <location>
        <begin position="296"/>
        <end position="326"/>
    </location>
</feature>
<keyword evidence="6" id="KW-1185">Reference proteome</keyword>
<comment type="caution">
    <text evidence="5">The sequence shown here is derived from an EMBL/GenBank/DDBJ whole genome shotgun (WGS) entry which is preliminary data.</text>
</comment>
<name>A0AAE0P2Y7_SORBR</name>
<feature type="zinc finger region" description="C3H1-type" evidence="1">
    <location>
        <begin position="396"/>
        <end position="424"/>
    </location>
</feature>
<keyword evidence="1" id="KW-0863">Zinc-finger</keyword>
<feature type="domain" description="C3H1-type" evidence="4">
    <location>
        <begin position="396"/>
        <end position="424"/>
    </location>
</feature>
<protein>
    <recommendedName>
        <fullName evidence="4">C3H1-type domain-containing protein</fullName>
    </recommendedName>
</protein>
<dbReference type="InterPro" id="IPR057683">
    <property type="entry name" value="DUF7923"/>
</dbReference>
<evidence type="ECO:0000256" key="2">
    <source>
        <dbReference type="SAM" id="Coils"/>
    </source>
</evidence>
<dbReference type="PANTHER" id="PTHR37543:SF1">
    <property type="entry name" value="CCCH ZINC FINGER DNA BINDING PROTEIN (AFU_ORTHOLOGUE AFUA_5G12760)"/>
    <property type="match status" value="1"/>
</dbReference>
<evidence type="ECO:0000259" key="4">
    <source>
        <dbReference type="PROSITE" id="PS50103"/>
    </source>
</evidence>
<dbReference type="InterPro" id="IPR057654">
    <property type="entry name" value="Znf-CCCH_tandem"/>
</dbReference>
<dbReference type="Proteomes" id="UP001281003">
    <property type="component" value="Unassembled WGS sequence"/>
</dbReference>
<feature type="coiled-coil region" evidence="2">
    <location>
        <begin position="40"/>
        <end position="102"/>
    </location>
</feature>
<gene>
    <name evidence="5" type="ORF">B0T20DRAFT_53831</name>
</gene>
<dbReference type="AlphaFoldDB" id="A0AAE0P2Y7"/>
<keyword evidence="2" id="KW-0175">Coiled coil</keyword>
<dbReference type="InterPro" id="IPR000571">
    <property type="entry name" value="Znf_CCCH"/>
</dbReference>
<keyword evidence="1" id="KW-0862">Zinc</keyword>
<dbReference type="PANTHER" id="PTHR37543">
    <property type="entry name" value="CCCH ZINC FINGER DNA BINDING PROTEIN (AFU_ORTHOLOGUE AFUA_5G12760)"/>
    <property type="match status" value="1"/>
</dbReference>
<accession>A0AAE0P2Y7</accession>
<evidence type="ECO:0000313" key="5">
    <source>
        <dbReference type="EMBL" id="KAK3392329.1"/>
    </source>
</evidence>
<evidence type="ECO:0000256" key="1">
    <source>
        <dbReference type="PROSITE-ProRule" id="PRU00723"/>
    </source>
</evidence>
<dbReference type="Pfam" id="PF25542">
    <property type="entry name" value="zf-CCCH_12"/>
    <property type="match status" value="1"/>
</dbReference>
<organism evidence="5 6">
    <name type="scientific">Sordaria brevicollis</name>
    <dbReference type="NCBI Taxonomy" id="83679"/>
    <lineage>
        <taxon>Eukaryota</taxon>
        <taxon>Fungi</taxon>
        <taxon>Dikarya</taxon>
        <taxon>Ascomycota</taxon>
        <taxon>Pezizomycotina</taxon>
        <taxon>Sordariomycetes</taxon>
        <taxon>Sordariomycetidae</taxon>
        <taxon>Sordariales</taxon>
        <taxon>Sordariaceae</taxon>
        <taxon>Sordaria</taxon>
    </lineage>
</organism>
<dbReference type="Pfam" id="PF25543">
    <property type="entry name" value="zf-CCCH_tandem"/>
    <property type="match status" value="1"/>
</dbReference>
<reference evidence="5" key="2">
    <citation type="submission" date="2023-07" db="EMBL/GenBank/DDBJ databases">
        <authorList>
            <consortium name="Lawrence Berkeley National Laboratory"/>
            <person name="Haridas S."/>
            <person name="Hensen N."/>
            <person name="Bonometti L."/>
            <person name="Westerberg I."/>
            <person name="Brannstrom I.O."/>
            <person name="Guillou S."/>
            <person name="Cros-Aarteil S."/>
            <person name="Calhoun S."/>
            <person name="Kuo A."/>
            <person name="Mondo S."/>
            <person name="Pangilinan J."/>
            <person name="Riley R."/>
            <person name="LaButti K."/>
            <person name="Andreopoulos B."/>
            <person name="Lipzen A."/>
            <person name="Chen C."/>
            <person name="Yanf M."/>
            <person name="Daum C."/>
            <person name="Ng V."/>
            <person name="Clum A."/>
            <person name="Steindorff A."/>
            <person name="Ohm R."/>
            <person name="Martin F."/>
            <person name="Silar P."/>
            <person name="Natvig D."/>
            <person name="Lalanne C."/>
            <person name="Gautier V."/>
            <person name="Ament-velasquez S.L."/>
            <person name="Kruys A."/>
            <person name="Hutchinson M.I."/>
            <person name="Powell A.J."/>
            <person name="Barry K."/>
            <person name="Miller A.N."/>
            <person name="Grigoriev I.V."/>
            <person name="Debuchy R."/>
            <person name="Gladieux P."/>
            <person name="Thoren M.H."/>
            <person name="Johannesson H."/>
        </authorList>
    </citation>
    <scope>NUCLEOTIDE SEQUENCE</scope>
    <source>
        <strain evidence="5">FGSC 1904</strain>
    </source>
</reference>